<evidence type="ECO:0000256" key="1">
    <source>
        <dbReference type="SAM" id="MobiDB-lite"/>
    </source>
</evidence>
<gene>
    <name evidence="2" type="ORF">GX50_03882</name>
</gene>
<dbReference type="STRING" id="73230.A0A2B7ZJG5"/>
<evidence type="ECO:0000313" key="2">
    <source>
        <dbReference type="EMBL" id="PGH33329.1"/>
    </source>
</evidence>
<reference evidence="2 3" key="1">
    <citation type="submission" date="2017-10" db="EMBL/GenBank/DDBJ databases">
        <title>Comparative genomics in systemic dimorphic fungi from Ajellomycetaceae.</title>
        <authorList>
            <person name="Munoz J.F."/>
            <person name="Mcewen J.G."/>
            <person name="Clay O.K."/>
            <person name="Cuomo C.A."/>
        </authorList>
    </citation>
    <scope>NUCLEOTIDE SEQUENCE [LARGE SCALE GENOMIC DNA]</scope>
    <source>
        <strain evidence="2 3">UAMH4076</strain>
    </source>
</reference>
<sequence>MTSTESEPHSTIVIDDDMDAETDTPQFLPQELQRKRHLIDYSLSEYEALFDGSALLNASAFTTSQPLKKHKILNLKAVLATANQEIHTVFEAELMKIRDLQEEVQHLKKWNTELEIKHHAELIEKNKKIHKLEVESGKPSCADTGSAQSVSLLTQRPVDHVVKISLAT</sequence>
<organism evidence="2 3">
    <name type="scientific">[Emmonsia] crescens</name>
    <dbReference type="NCBI Taxonomy" id="73230"/>
    <lineage>
        <taxon>Eukaryota</taxon>
        <taxon>Fungi</taxon>
        <taxon>Dikarya</taxon>
        <taxon>Ascomycota</taxon>
        <taxon>Pezizomycotina</taxon>
        <taxon>Eurotiomycetes</taxon>
        <taxon>Eurotiomycetidae</taxon>
        <taxon>Onygenales</taxon>
        <taxon>Ajellomycetaceae</taxon>
        <taxon>Emergomyces</taxon>
    </lineage>
</organism>
<evidence type="ECO:0000313" key="3">
    <source>
        <dbReference type="Proteomes" id="UP000226031"/>
    </source>
</evidence>
<dbReference type="AlphaFoldDB" id="A0A2B7ZJG5"/>
<dbReference type="Proteomes" id="UP000226031">
    <property type="component" value="Unassembled WGS sequence"/>
</dbReference>
<name>A0A2B7ZJG5_9EURO</name>
<dbReference type="EMBL" id="PDND01000066">
    <property type="protein sequence ID" value="PGH33329.1"/>
    <property type="molecule type" value="Genomic_DNA"/>
</dbReference>
<proteinExistence type="predicted"/>
<comment type="caution">
    <text evidence="2">The sequence shown here is derived from an EMBL/GenBank/DDBJ whole genome shotgun (WGS) entry which is preliminary data.</text>
</comment>
<keyword evidence="3" id="KW-1185">Reference proteome</keyword>
<feature type="region of interest" description="Disordered" evidence="1">
    <location>
        <begin position="1"/>
        <end position="21"/>
    </location>
</feature>
<accession>A0A2B7ZJG5</accession>
<protein>
    <submittedName>
        <fullName evidence="2">Uncharacterized protein</fullName>
    </submittedName>
</protein>